<organism evidence="7 8">
    <name type="scientific">Stieleria bergensis</name>
    <dbReference type="NCBI Taxonomy" id="2528025"/>
    <lineage>
        <taxon>Bacteria</taxon>
        <taxon>Pseudomonadati</taxon>
        <taxon>Planctomycetota</taxon>
        <taxon>Planctomycetia</taxon>
        <taxon>Pirellulales</taxon>
        <taxon>Pirellulaceae</taxon>
        <taxon>Stieleria</taxon>
    </lineage>
</organism>
<sequence>MIDQYTSDALPSESLAVASLDGQPDAELLNAWVRDHQRPALAALIRRYSAMVLTVCRRRCRSEHDAQDAFQTTFLALAGQADRVHHPERLPGWLHTVAHRAANATLERTATVDLQEVDVAYQPVDPLESLTLQHEAMILDEQLSDLPEHYRSVLVLSLYQGMSIDQVARHLEATQGTVRGRLQRGRRMLASRLRRHGFVPVVFFAAVAASRASAVHAMAAAEIASHHLPPTPGNVPQVDAALTAGAEGVIAVVGRPSIKAMGLAAAMSTPLVVGALLIWQSHFAGSPSADQPELSLSAVAENAERRLVVEDVTFAESVTSDSGSNVGTVAAMNEDQADVVGQAGGVQLQSGASPVGGVMEAGSGFSAGPFFGGGAGLNAGAGTPMDFAGPTTVIAKEIEAKLDQPMDLKVHADLDSLAVELQAATGLPVTIDSRSLQLIQQAEVLRDLKLDVKQLPLRSALYQLLSPAGLKAQVTDDGIELLADFEVLSHCGIENERWVTPGIELDEETHEKLEQTGSLLLTEFPLVEAVQDMARQWDVAILVDQRALEEEGLSSETPISCTLKDVTLREALNFITRELQLAYTVNDKVLTVTTGTSVESMLASRIYWLEGTGLPSNDPFGIIQVIETSIATDSWEVMGGPSTISPMGIKRPAILVSTTYQTHHHIKKLLDVMRHGHFGRATVVKPSSVESAPVPAGGGGVF</sequence>
<evidence type="ECO:0000256" key="4">
    <source>
        <dbReference type="ARBA" id="ARBA00023163"/>
    </source>
</evidence>
<accession>A0A517SNH0</accession>
<name>A0A517SNH0_9BACT</name>
<dbReference type="SUPFAM" id="SSF88946">
    <property type="entry name" value="Sigma2 domain of RNA polymerase sigma factors"/>
    <property type="match status" value="1"/>
</dbReference>
<dbReference type="GO" id="GO:0006352">
    <property type="term" value="P:DNA-templated transcription initiation"/>
    <property type="evidence" value="ECO:0007669"/>
    <property type="project" value="InterPro"/>
</dbReference>
<dbReference type="Pfam" id="PF04542">
    <property type="entry name" value="Sigma70_r2"/>
    <property type="match status" value="1"/>
</dbReference>
<protein>
    <submittedName>
        <fullName evidence="7">ECF RNA polymerase sigma factor SigE</fullName>
    </submittedName>
</protein>
<keyword evidence="3" id="KW-0731">Sigma factor</keyword>
<proteinExistence type="inferred from homology"/>
<comment type="similarity">
    <text evidence="1">Belongs to the sigma-70 factor family. ECF subfamily.</text>
</comment>
<dbReference type="OrthoDB" id="291047at2"/>
<keyword evidence="8" id="KW-1185">Reference proteome</keyword>
<dbReference type="Proteomes" id="UP000315003">
    <property type="component" value="Chromosome"/>
</dbReference>
<keyword evidence="2" id="KW-0805">Transcription regulation</keyword>
<evidence type="ECO:0000256" key="2">
    <source>
        <dbReference type="ARBA" id="ARBA00023015"/>
    </source>
</evidence>
<dbReference type="RefSeq" id="WP_145268301.1">
    <property type="nucleotide sequence ID" value="NZ_CP036272.1"/>
</dbReference>
<dbReference type="GO" id="GO:0016987">
    <property type="term" value="F:sigma factor activity"/>
    <property type="evidence" value="ECO:0007669"/>
    <property type="project" value="UniProtKB-KW"/>
</dbReference>
<dbReference type="InterPro" id="IPR013325">
    <property type="entry name" value="RNA_pol_sigma_r2"/>
</dbReference>
<dbReference type="InterPro" id="IPR039425">
    <property type="entry name" value="RNA_pol_sigma-70-like"/>
</dbReference>
<feature type="domain" description="RNA polymerase sigma-70 region 2" evidence="5">
    <location>
        <begin position="44"/>
        <end position="103"/>
    </location>
</feature>
<dbReference type="InterPro" id="IPR007627">
    <property type="entry name" value="RNA_pol_sigma70_r2"/>
</dbReference>
<dbReference type="Pfam" id="PF08281">
    <property type="entry name" value="Sigma70_r4_2"/>
    <property type="match status" value="1"/>
</dbReference>
<evidence type="ECO:0000259" key="6">
    <source>
        <dbReference type="Pfam" id="PF08281"/>
    </source>
</evidence>
<dbReference type="InterPro" id="IPR014284">
    <property type="entry name" value="RNA_pol_sigma-70_dom"/>
</dbReference>
<evidence type="ECO:0000256" key="1">
    <source>
        <dbReference type="ARBA" id="ARBA00010641"/>
    </source>
</evidence>
<evidence type="ECO:0000313" key="8">
    <source>
        <dbReference type="Proteomes" id="UP000315003"/>
    </source>
</evidence>
<dbReference type="InterPro" id="IPR013249">
    <property type="entry name" value="RNA_pol_sigma70_r4_t2"/>
</dbReference>
<dbReference type="AlphaFoldDB" id="A0A517SNH0"/>
<dbReference type="SUPFAM" id="SSF88659">
    <property type="entry name" value="Sigma3 and sigma4 domains of RNA polymerase sigma factors"/>
    <property type="match status" value="1"/>
</dbReference>
<dbReference type="NCBIfam" id="TIGR02937">
    <property type="entry name" value="sigma70-ECF"/>
    <property type="match status" value="1"/>
</dbReference>
<dbReference type="PANTHER" id="PTHR43133">
    <property type="entry name" value="RNA POLYMERASE ECF-TYPE SIGMA FACTO"/>
    <property type="match status" value="1"/>
</dbReference>
<evidence type="ECO:0000259" key="5">
    <source>
        <dbReference type="Pfam" id="PF04542"/>
    </source>
</evidence>
<dbReference type="PANTHER" id="PTHR43133:SF51">
    <property type="entry name" value="RNA POLYMERASE SIGMA FACTOR"/>
    <property type="match status" value="1"/>
</dbReference>
<dbReference type="EMBL" id="CP036272">
    <property type="protein sequence ID" value="QDT57668.1"/>
    <property type="molecule type" value="Genomic_DNA"/>
</dbReference>
<dbReference type="Gene3D" id="1.10.1740.10">
    <property type="match status" value="1"/>
</dbReference>
<feature type="domain" description="RNA polymerase sigma factor 70 region 4 type 2" evidence="6">
    <location>
        <begin position="137"/>
        <end position="189"/>
    </location>
</feature>
<reference evidence="7 8" key="1">
    <citation type="submission" date="2019-02" db="EMBL/GenBank/DDBJ databases">
        <title>Deep-cultivation of Planctomycetes and their phenomic and genomic characterization uncovers novel biology.</title>
        <authorList>
            <person name="Wiegand S."/>
            <person name="Jogler M."/>
            <person name="Boedeker C."/>
            <person name="Pinto D."/>
            <person name="Vollmers J."/>
            <person name="Rivas-Marin E."/>
            <person name="Kohn T."/>
            <person name="Peeters S.H."/>
            <person name="Heuer A."/>
            <person name="Rast P."/>
            <person name="Oberbeckmann S."/>
            <person name="Bunk B."/>
            <person name="Jeske O."/>
            <person name="Meyerdierks A."/>
            <person name="Storesund J.E."/>
            <person name="Kallscheuer N."/>
            <person name="Luecker S."/>
            <person name="Lage O.M."/>
            <person name="Pohl T."/>
            <person name="Merkel B.J."/>
            <person name="Hornburger P."/>
            <person name="Mueller R.-W."/>
            <person name="Bruemmer F."/>
            <person name="Labrenz M."/>
            <person name="Spormann A.M."/>
            <person name="Op den Camp H."/>
            <person name="Overmann J."/>
            <person name="Amann R."/>
            <person name="Jetten M.S.M."/>
            <person name="Mascher T."/>
            <person name="Medema M.H."/>
            <person name="Devos D.P."/>
            <person name="Kaster A.-K."/>
            <person name="Ovreas L."/>
            <person name="Rohde M."/>
            <person name="Galperin M.Y."/>
            <person name="Jogler C."/>
        </authorList>
    </citation>
    <scope>NUCLEOTIDE SEQUENCE [LARGE SCALE GENOMIC DNA]</scope>
    <source>
        <strain evidence="7 8">SV_7m_r</strain>
    </source>
</reference>
<dbReference type="CDD" id="cd06171">
    <property type="entry name" value="Sigma70_r4"/>
    <property type="match status" value="1"/>
</dbReference>
<evidence type="ECO:0000256" key="3">
    <source>
        <dbReference type="ARBA" id="ARBA00023082"/>
    </source>
</evidence>
<evidence type="ECO:0000313" key="7">
    <source>
        <dbReference type="EMBL" id="QDT57668.1"/>
    </source>
</evidence>
<keyword evidence="4" id="KW-0804">Transcription</keyword>
<gene>
    <name evidence="7" type="primary">sigE_1</name>
    <name evidence="7" type="ORF">SV7mr_01510</name>
</gene>
<dbReference type="InterPro" id="IPR036388">
    <property type="entry name" value="WH-like_DNA-bd_sf"/>
</dbReference>
<dbReference type="Gene3D" id="1.10.10.10">
    <property type="entry name" value="Winged helix-like DNA-binding domain superfamily/Winged helix DNA-binding domain"/>
    <property type="match status" value="1"/>
</dbReference>
<dbReference type="InterPro" id="IPR013324">
    <property type="entry name" value="RNA_pol_sigma_r3/r4-like"/>
</dbReference>
<dbReference type="GO" id="GO:0003677">
    <property type="term" value="F:DNA binding"/>
    <property type="evidence" value="ECO:0007669"/>
    <property type="project" value="InterPro"/>
</dbReference>